<dbReference type="EMBL" id="CAEZZG010000034">
    <property type="protein sequence ID" value="CAB4762416.1"/>
    <property type="molecule type" value="Genomic_DNA"/>
</dbReference>
<protein>
    <submittedName>
        <fullName evidence="2">Unannotated protein</fullName>
    </submittedName>
</protein>
<dbReference type="InterPro" id="IPR058396">
    <property type="entry name" value="DUF8083"/>
</dbReference>
<name>A0A6J6US76_9ZZZZ</name>
<accession>A0A6J6US76</accession>
<evidence type="ECO:0000259" key="1">
    <source>
        <dbReference type="Pfam" id="PF26312"/>
    </source>
</evidence>
<organism evidence="2">
    <name type="scientific">freshwater metagenome</name>
    <dbReference type="NCBI Taxonomy" id="449393"/>
    <lineage>
        <taxon>unclassified sequences</taxon>
        <taxon>metagenomes</taxon>
        <taxon>ecological metagenomes</taxon>
    </lineage>
</organism>
<dbReference type="Pfam" id="PF26312">
    <property type="entry name" value="DUF8083"/>
    <property type="match status" value="1"/>
</dbReference>
<reference evidence="2" key="1">
    <citation type="submission" date="2020-05" db="EMBL/GenBank/DDBJ databases">
        <authorList>
            <person name="Chiriac C."/>
            <person name="Salcher M."/>
            <person name="Ghai R."/>
            <person name="Kavagutti S V."/>
        </authorList>
    </citation>
    <scope>NUCLEOTIDE SEQUENCE</scope>
</reference>
<evidence type="ECO:0000313" key="2">
    <source>
        <dbReference type="EMBL" id="CAB4762416.1"/>
    </source>
</evidence>
<proteinExistence type="predicted"/>
<feature type="domain" description="DUF8083" evidence="1">
    <location>
        <begin position="7"/>
        <end position="268"/>
    </location>
</feature>
<sequence>MRKPTPYVASLRVYEPISAFSPAEALRWESIPITATTGHDEQSRALRRTIITEPPGLRPDGAHILEWEGKRYICPWSTAARVWAALDQFKGSVPLPVSKFFVPQNIEEAININSETLEDKVPHIITETWMVPPRWFSLFQPEDRLRGQSDDGPFTVMRTSIANAKARCAFTHDSVVSAFGHGPIEEEIADLLEWMELFHPESIVEVDYGGLAGYLEKILNDEGEEGLEADTSIEDIQLSLAGLSTGDGAKAGVGYERLISRWRKVSAFEAAT</sequence>
<gene>
    <name evidence="2" type="ORF">UFOPK2844_01175</name>
</gene>
<dbReference type="AlphaFoldDB" id="A0A6J6US76"/>